<keyword evidence="5" id="KW-1185">Reference proteome</keyword>
<evidence type="ECO:0000313" key="5">
    <source>
        <dbReference type="Proteomes" id="UP000248330"/>
    </source>
</evidence>
<accession>A0A318E4Y0</accession>
<dbReference type="Gene3D" id="1.10.260.40">
    <property type="entry name" value="lambda repressor-like DNA-binding domains"/>
    <property type="match status" value="1"/>
</dbReference>
<proteinExistence type="predicted"/>
<evidence type="ECO:0000256" key="1">
    <source>
        <dbReference type="SAM" id="MobiDB-lite"/>
    </source>
</evidence>
<dbReference type="InterPro" id="IPR050400">
    <property type="entry name" value="Bact_Cytoskel_RodZ"/>
</dbReference>
<protein>
    <submittedName>
        <fullName evidence="4">Cytoskeletal protein RodZ</fullName>
    </submittedName>
</protein>
<feature type="compositionally biased region" description="Pro residues" evidence="1">
    <location>
        <begin position="7"/>
        <end position="21"/>
    </location>
</feature>
<keyword evidence="2" id="KW-0812">Transmembrane</keyword>
<name>A0A318E4Y0_9GAMM</name>
<dbReference type="CDD" id="cd00093">
    <property type="entry name" value="HTH_XRE"/>
    <property type="match status" value="1"/>
</dbReference>
<dbReference type="GO" id="GO:0003677">
    <property type="term" value="F:DNA binding"/>
    <property type="evidence" value="ECO:0007669"/>
    <property type="project" value="InterPro"/>
</dbReference>
<evidence type="ECO:0000313" key="4">
    <source>
        <dbReference type="EMBL" id="PXV66217.1"/>
    </source>
</evidence>
<dbReference type="InterPro" id="IPR010982">
    <property type="entry name" value="Lambda_DNA-bd_dom_sf"/>
</dbReference>
<keyword evidence="2" id="KW-1133">Transmembrane helix</keyword>
<dbReference type="InterPro" id="IPR001387">
    <property type="entry name" value="Cro/C1-type_HTH"/>
</dbReference>
<dbReference type="PANTHER" id="PTHR34475:SF1">
    <property type="entry name" value="CYTOSKELETON PROTEIN RODZ"/>
    <property type="match status" value="1"/>
</dbReference>
<comment type="caution">
    <text evidence="4">The sequence shown here is derived from an EMBL/GenBank/DDBJ whole genome shotgun (WGS) entry which is preliminary data.</text>
</comment>
<feature type="domain" description="Cytoskeleton protein RodZ-like C-terminal" evidence="3">
    <location>
        <begin position="205"/>
        <end position="277"/>
    </location>
</feature>
<dbReference type="AlphaFoldDB" id="A0A318E4Y0"/>
<dbReference type="OrthoDB" id="9790252at2"/>
<sequence length="281" mass="30164">MTNETPDLPPEPAPAPPPPASPGTMIREAREQARLSIDDMAAHTKLARPTLEALERDDYQSLLEPVYVRGYYRKCAKVLEMDEERLIAAYNARVAPRTPEAPAKLRLASGTELGSTSRLPVSMAVLAAVVAVIVCAFIWFARDDRQAYPPASAVLEEVPLSAVQPTVEPPAAEMATPPEPLATPDATLVPAPTPEVAAAPPGSLRLRFTQDSWVRIDDVAGRVLLSGLRTAGTVETIQGQAPLSVFLGNAPGTEVEYEGRVVNISAFTRDNNTARFTLPLP</sequence>
<keyword evidence="2" id="KW-0472">Membrane</keyword>
<dbReference type="Pfam" id="PF13413">
    <property type="entry name" value="HTH_25"/>
    <property type="match status" value="1"/>
</dbReference>
<dbReference type="PANTHER" id="PTHR34475">
    <property type="match status" value="1"/>
</dbReference>
<feature type="region of interest" description="Disordered" evidence="1">
    <location>
        <begin position="1"/>
        <end position="24"/>
    </location>
</feature>
<organism evidence="4 5">
    <name type="scientific">Sinimarinibacterium flocculans</name>
    <dbReference type="NCBI Taxonomy" id="985250"/>
    <lineage>
        <taxon>Bacteria</taxon>
        <taxon>Pseudomonadati</taxon>
        <taxon>Pseudomonadota</taxon>
        <taxon>Gammaproteobacteria</taxon>
        <taxon>Nevskiales</taxon>
        <taxon>Nevskiaceae</taxon>
        <taxon>Sinimarinibacterium</taxon>
    </lineage>
</organism>
<dbReference type="Proteomes" id="UP000248330">
    <property type="component" value="Unassembled WGS sequence"/>
</dbReference>
<gene>
    <name evidence="4" type="ORF">C8D93_108192</name>
</gene>
<reference evidence="4 5" key="1">
    <citation type="submission" date="2018-04" db="EMBL/GenBank/DDBJ databases">
        <title>Genomic Encyclopedia of Type Strains, Phase IV (KMG-IV): sequencing the most valuable type-strain genomes for metagenomic binning, comparative biology and taxonomic classification.</title>
        <authorList>
            <person name="Goeker M."/>
        </authorList>
    </citation>
    <scope>NUCLEOTIDE SEQUENCE [LARGE SCALE GENOMIC DNA]</scope>
    <source>
        <strain evidence="4 5">DSM 104150</strain>
    </source>
</reference>
<evidence type="ECO:0000259" key="3">
    <source>
        <dbReference type="Pfam" id="PF13464"/>
    </source>
</evidence>
<evidence type="ECO:0000256" key="2">
    <source>
        <dbReference type="SAM" id="Phobius"/>
    </source>
</evidence>
<dbReference type="EMBL" id="QICN01000008">
    <property type="protein sequence ID" value="PXV66217.1"/>
    <property type="molecule type" value="Genomic_DNA"/>
</dbReference>
<dbReference type="SUPFAM" id="SSF47413">
    <property type="entry name" value="lambda repressor-like DNA-binding domains"/>
    <property type="match status" value="1"/>
</dbReference>
<feature type="transmembrane region" description="Helical" evidence="2">
    <location>
        <begin position="121"/>
        <end position="141"/>
    </location>
</feature>
<dbReference type="InterPro" id="IPR025194">
    <property type="entry name" value="RodZ-like_C"/>
</dbReference>
<dbReference type="Pfam" id="PF13464">
    <property type="entry name" value="RodZ_C"/>
    <property type="match status" value="1"/>
</dbReference>
<dbReference type="RefSeq" id="WP_110265974.1">
    <property type="nucleotide sequence ID" value="NZ_CAKZQT010000032.1"/>
</dbReference>